<proteinExistence type="predicted"/>
<keyword evidence="2" id="KW-1185">Reference proteome</keyword>
<sequence length="233" mass="25731">MKQLPGSTGALRSGPGTRVEGRELEGYELFGGKVRAVENPAQRPVFRNITLRGCAVRDCILEGALLEDVVIDGMTGPDGDFMRVAGCVYRRVVLRGRFANIALLPKLGPWADELWPLYRRANGEHWVELICDGDWALDISGLTSGLDFRSAVPACLVCRDPETQIVVTAEQAVRKDWRSVPGLWASVLGVQIDFLARSGFRDTVLIADKSAPDRARQVWMLRQLQRMGAAQPD</sequence>
<organism evidence="1 2">
    <name type="scientific">Streptomyces flaveolus</name>
    <dbReference type="NCBI Taxonomy" id="67297"/>
    <lineage>
        <taxon>Bacteria</taxon>
        <taxon>Bacillati</taxon>
        <taxon>Actinomycetota</taxon>
        <taxon>Actinomycetes</taxon>
        <taxon>Kitasatosporales</taxon>
        <taxon>Streptomycetaceae</taxon>
        <taxon>Streptomyces</taxon>
    </lineage>
</organism>
<name>A0ABV3AKZ0_9ACTN</name>
<gene>
    <name evidence="1" type="ORF">AB0H04_38295</name>
</gene>
<evidence type="ECO:0000313" key="2">
    <source>
        <dbReference type="Proteomes" id="UP001551011"/>
    </source>
</evidence>
<dbReference type="RefSeq" id="WP_030940868.1">
    <property type="nucleotide sequence ID" value="NZ_JBFAEG010000038.1"/>
</dbReference>
<evidence type="ECO:0000313" key="1">
    <source>
        <dbReference type="EMBL" id="MEU5712611.1"/>
    </source>
</evidence>
<comment type="caution">
    <text evidence="1">The sequence shown here is derived from an EMBL/GenBank/DDBJ whole genome shotgun (WGS) entry which is preliminary data.</text>
</comment>
<dbReference type="Proteomes" id="UP001551011">
    <property type="component" value="Unassembled WGS sequence"/>
</dbReference>
<reference evidence="1 2" key="1">
    <citation type="submission" date="2024-06" db="EMBL/GenBank/DDBJ databases">
        <title>The Natural Products Discovery Center: Release of the First 8490 Sequenced Strains for Exploring Actinobacteria Biosynthetic Diversity.</title>
        <authorList>
            <person name="Kalkreuter E."/>
            <person name="Kautsar S.A."/>
            <person name="Yang D."/>
            <person name="Bader C.D."/>
            <person name="Teijaro C.N."/>
            <person name="Fluegel L."/>
            <person name="Davis C.M."/>
            <person name="Simpson J.R."/>
            <person name="Lauterbach L."/>
            <person name="Steele A.D."/>
            <person name="Gui C."/>
            <person name="Meng S."/>
            <person name="Li G."/>
            <person name="Viehrig K."/>
            <person name="Ye F."/>
            <person name="Su P."/>
            <person name="Kiefer A.F."/>
            <person name="Nichols A."/>
            <person name="Cepeda A.J."/>
            <person name="Yan W."/>
            <person name="Fan B."/>
            <person name="Jiang Y."/>
            <person name="Adhikari A."/>
            <person name="Zheng C.-J."/>
            <person name="Schuster L."/>
            <person name="Cowan T.M."/>
            <person name="Smanski M.J."/>
            <person name="Chevrette M.G."/>
            <person name="De Carvalho L.P.S."/>
            <person name="Shen B."/>
        </authorList>
    </citation>
    <scope>NUCLEOTIDE SEQUENCE [LARGE SCALE GENOMIC DNA]</scope>
    <source>
        <strain evidence="1 2">NPDC020594</strain>
    </source>
</reference>
<accession>A0ABV3AKZ0</accession>
<dbReference type="EMBL" id="JBFAEG010000038">
    <property type="protein sequence ID" value="MEU5712611.1"/>
    <property type="molecule type" value="Genomic_DNA"/>
</dbReference>
<protein>
    <submittedName>
        <fullName evidence="1">Uncharacterized protein</fullName>
    </submittedName>
</protein>